<accession>A0ABU9Y1K2</accession>
<dbReference type="InterPro" id="IPR039425">
    <property type="entry name" value="RNA_pol_sigma-70-like"/>
</dbReference>
<dbReference type="RefSeq" id="WP_343889542.1">
    <property type="nucleotide sequence ID" value="NZ_BAAAEH010000022.1"/>
</dbReference>
<dbReference type="NCBIfam" id="TIGR02937">
    <property type="entry name" value="sigma70-ECF"/>
    <property type="match status" value="1"/>
</dbReference>
<proteinExistence type="inferred from homology"/>
<protein>
    <submittedName>
        <fullName evidence="8">RNA polymerase sigma factor</fullName>
    </submittedName>
</protein>
<keyword evidence="3" id="KW-0731">Sigma factor</keyword>
<evidence type="ECO:0000259" key="6">
    <source>
        <dbReference type="Pfam" id="PF04542"/>
    </source>
</evidence>
<dbReference type="Gene3D" id="1.10.1740.10">
    <property type="match status" value="1"/>
</dbReference>
<evidence type="ECO:0000259" key="7">
    <source>
        <dbReference type="Pfam" id="PF08281"/>
    </source>
</evidence>
<keyword evidence="9" id="KW-1185">Reference proteome</keyword>
<comment type="caution">
    <text evidence="8">The sequence shown here is derived from an EMBL/GenBank/DDBJ whole genome shotgun (WGS) entry which is preliminary data.</text>
</comment>
<dbReference type="InterPro" id="IPR013325">
    <property type="entry name" value="RNA_pol_sigma_r2"/>
</dbReference>
<name>A0ABU9Y1K2_9SPHN</name>
<evidence type="ECO:0000313" key="9">
    <source>
        <dbReference type="Proteomes" id="UP001419910"/>
    </source>
</evidence>
<dbReference type="Gene3D" id="1.10.10.10">
    <property type="entry name" value="Winged helix-like DNA-binding domain superfamily/Winged helix DNA-binding domain"/>
    <property type="match status" value="1"/>
</dbReference>
<evidence type="ECO:0000256" key="5">
    <source>
        <dbReference type="ARBA" id="ARBA00023163"/>
    </source>
</evidence>
<dbReference type="PANTHER" id="PTHR43133">
    <property type="entry name" value="RNA POLYMERASE ECF-TYPE SIGMA FACTO"/>
    <property type="match status" value="1"/>
</dbReference>
<comment type="similarity">
    <text evidence="1">Belongs to the sigma-70 factor family. ECF subfamily.</text>
</comment>
<feature type="domain" description="RNA polymerase sigma-70 region 2" evidence="6">
    <location>
        <begin position="27"/>
        <end position="93"/>
    </location>
</feature>
<dbReference type="InterPro" id="IPR036388">
    <property type="entry name" value="WH-like_DNA-bd_sf"/>
</dbReference>
<reference evidence="8 9" key="1">
    <citation type="submission" date="2024-05" db="EMBL/GenBank/DDBJ databases">
        <authorList>
            <person name="Liu Q."/>
            <person name="Xin Y.-H."/>
        </authorList>
    </citation>
    <scope>NUCLEOTIDE SEQUENCE [LARGE SCALE GENOMIC DNA]</scope>
    <source>
        <strain evidence="8 9">CGMCC 1.10181</strain>
    </source>
</reference>
<dbReference type="Pfam" id="PF04542">
    <property type="entry name" value="Sigma70_r2"/>
    <property type="match status" value="1"/>
</dbReference>
<dbReference type="EMBL" id="JBDIME010000005">
    <property type="protein sequence ID" value="MEN2789681.1"/>
    <property type="molecule type" value="Genomic_DNA"/>
</dbReference>
<dbReference type="SUPFAM" id="SSF88659">
    <property type="entry name" value="Sigma3 and sigma4 domains of RNA polymerase sigma factors"/>
    <property type="match status" value="1"/>
</dbReference>
<dbReference type="Pfam" id="PF08281">
    <property type="entry name" value="Sigma70_r4_2"/>
    <property type="match status" value="1"/>
</dbReference>
<feature type="domain" description="RNA polymerase sigma factor 70 region 4 type 2" evidence="7">
    <location>
        <begin position="122"/>
        <end position="173"/>
    </location>
</feature>
<gene>
    <name evidence="8" type="ORF">ABC974_08595</name>
</gene>
<dbReference type="PANTHER" id="PTHR43133:SF8">
    <property type="entry name" value="RNA POLYMERASE SIGMA FACTOR HI_1459-RELATED"/>
    <property type="match status" value="1"/>
</dbReference>
<evidence type="ECO:0000256" key="1">
    <source>
        <dbReference type="ARBA" id="ARBA00010641"/>
    </source>
</evidence>
<organism evidence="8 9">
    <name type="scientific">Sphingomonas oligophenolica</name>
    <dbReference type="NCBI Taxonomy" id="301154"/>
    <lineage>
        <taxon>Bacteria</taxon>
        <taxon>Pseudomonadati</taxon>
        <taxon>Pseudomonadota</taxon>
        <taxon>Alphaproteobacteria</taxon>
        <taxon>Sphingomonadales</taxon>
        <taxon>Sphingomonadaceae</taxon>
        <taxon>Sphingomonas</taxon>
    </lineage>
</organism>
<keyword evidence="4" id="KW-0238">DNA-binding</keyword>
<dbReference type="InterPro" id="IPR014284">
    <property type="entry name" value="RNA_pol_sigma-70_dom"/>
</dbReference>
<evidence type="ECO:0000256" key="3">
    <source>
        <dbReference type="ARBA" id="ARBA00023082"/>
    </source>
</evidence>
<evidence type="ECO:0000256" key="4">
    <source>
        <dbReference type="ARBA" id="ARBA00023125"/>
    </source>
</evidence>
<sequence>MADARDDPDNDLLAAAVAGDRDAFGALLERHYNRIHGLAWQLTGSRADADDIAQDVCCTLVEKIATFRGEAKFTTWLCGIVVNASRDLRRRRRSFSGFTERLAVLAGLARGPDGRDLHDAIWVRSAIARLKPAYREAAVLVAGQQLTHGEAAEILGVAESTVSWRMHEVRRMLSGGGEGGG</sequence>
<dbReference type="Proteomes" id="UP001419910">
    <property type="component" value="Unassembled WGS sequence"/>
</dbReference>
<evidence type="ECO:0000256" key="2">
    <source>
        <dbReference type="ARBA" id="ARBA00023015"/>
    </source>
</evidence>
<dbReference type="InterPro" id="IPR007627">
    <property type="entry name" value="RNA_pol_sigma70_r2"/>
</dbReference>
<dbReference type="InterPro" id="IPR013249">
    <property type="entry name" value="RNA_pol_sigma70_r4_t2"/>
</dbReference>
<dbReference type="InterPro" id="IPR013324">
    <property type="entry name" value="RNA_pol_sigma_r3/r4-like"/>
</dbReference>
<evidence type="ECO:0000313" key="8">
    <source>
        <dbReference type="EMBL" id="MEN2789681.1"/>
    </source>
</evidence>
<keyword evidence="5" id="KW-0804">Transcription</keyword>
<keyword evidence="2" id="KW-0805">Transcription regulation</keyword>
<dbReference type="SUPFAM" id="SSF88946">
    <property type="entry name" value="Sigma2 domain of RNA polymerase sigma factors"/>
    <property type="match status" value="1"/>
</dbReference>